<keyword evidence="11" id="KW-0408">Iron</keyword>
<evidence type="ECO:0000256" key="11">
    <source>
        <dbReference type="ARBA" id="ARBA00023004"/>
    </source>
</evidence>
<feature type="domain" description="4Fe-4S Mo/W bis-MGD-type" evidence="15">
    <location>
        <begin position="61"/>
        <end position="125"/>
    </location>
</feature>
<comment type="subcellular location">
    <subcellularLocation>
        <location evidence="3">Cell membrane</location>
        <topology evidence="3">Peripheral membrane protein</topology>
    </subcellularLocation>
</comment>
<evidence type="ECO:0000256" key="12">
    <source>
        <dbReference type="ARBA" id="ARBA00023014"/>
    </source>
</evidence>
<keyword evidence="8" id="KW-0500">Molybdenum</keyword>
<organism evidence="16 17">
    <name type="scientific">Actinacidiphila epipremni</name>
    <dbReference type="NCBI Taxonomy" id="2053013"/>
    <lineage>
        <taxon>Bacteria</taxon>
        <taxon>Bacillati</taxon>
        <taxon>Actinomycetota</taxon>
        <taxon>Actinomycetes</taxon>
        <taxon>Kitasatosporales</taxon>
        <taxon>Streptomycetaceae</taxon>
        <taxon>Actinacidiphila</taxon>
    </lineage>
</organism>
<keyword evidence="7" id="KW-0004">4Fe-4S</keyword>
<comment type="cofactor">
    <cofactor evidence="1">
        <name>Mo-bis(molybdopterin guanine dinucleotide)</name>
        <dbReference type="ChEBI" id="CHEBI:60539"/>
    </cofactor>
</comment>
<dbReference type="GO" id="GO:0016491">
    <property type="term" value="F:oxidoreductase activity"/>
    <property type="evidence" value="ECO:0007669"/>
    <property type="project" value="UniProtKB-KW"/>
</dbReference>
<evidence type="ECO:0000256" key="2">
    <source>
        <dbReference type="ARBA" id="ARBA00001966"/>
    </source>
</evidence>
<keyword evidence="13" id="KW-0472">Membrane</keyword>
<dbReference type="PROSITE" id="PS00551">
    <property type="entry name" value="MOLYBDOPTERIN_PROK_1"/>
    <property type="match status" value="1"/>
</dbReference>
<comment type="similarity">
    <text evidence="4">Belongs to the prokaryotic molybdopterin-containing oxidoreductase family.</text>
</comment>
<comment type="catalytic activity">
    <reaction evidence="14">
        <text>nitrate + a quinol = a quinone + nitrite + H2O</text>
        <dbReference type="Rhea" id="RHEA:56144"/>
        <dbReference type="ChEBI" id="CHEBI:15377"/>
        <dbReference type="ChEBI" id="CHEBI:16301"/>
        <dbReference type="ChEBI" id="CHEBI:17632"/>
        <dbReference type="ChEBI" id="CHEBI:24646"/>
        <dbReference type="ChEBI" id="CHEBI:132124"/>
        <dbReference type="EC" id="1.7.5.1"/>
    </reaction>
</comment>
<comment type="caution">
    <text evidence="16">The sequence shown here is derived from an EMBL/GenBank/DDBJ whole genome shotgun (WGS) entry which is preliminary data.</text>
</comment>
<dbReference type="RefSeq" id="WP_167982623.1">
    <property type="nucleotide sequence ID" value="NZ_JAATEJ010000006.1"/>
</dbReference>
<dbReference type="InterPro" id="IPR009010">
    <property type="entry name" value="Asp_de-COase-like_dom_sf"/>
</dbReference>
<evidence type="ECO:0000256" key="14">
    <source>
        <dbReference type="ARBA" id="ARBA00048294"/>
    </source>
</evidence>
<evidence type="ECO:0000313" key="16">
    <source>
        <dbReference type="EMBL" id="NJP43746.1"/>
    </source>
</evidence>
<evidence type="ECO:0000313" key="17">
    <source>
        <dbReference type="Proteomes" id="UP000734511"/>
    </source>
</evidence>
<dbReference type="SUPFAM" id="SSF50692">
    <property type="entry name" value="ADC-like"/>
    <property type="match status" value="1"/>
</dbReference>
<evidence type="ECO:0000256" key="9">
    <source>
        <dbReference type="ARBA" id="ARBA00022723"/>
    </source>
</evidence>
<dbReference type="CDD" id="cd02750">
    <property type="entry name" value="MopB_Nitrate-R-NarG-like"/>
    <property type="match status" value="1"/>
</dbReference>
<dbReference type="Gene3D" id="3.40.50.12440">
    <property type="match status" value="1"/>
</dbReference>
<dbReference type="InterPro" id="IPR006657">
    <property type="entry name" value="MoPterin_dinucl-bd_dom"/>
</dbReference>
<reference evidence="16 17" key="1">
    <citation type="submission" date="2020-03" db="EMBL/GenBank/DDBJ databases">
        <title>WGS of actinomycetes isolated from Thailand.</title>
        <authorList>
            <person name="Thawai C."/>
        </authorList>
    </citation>
    <scope>NUCLEOTIDE SEQUENCE [LARGE SCALE GENOMIC DNA]</scope>
    <source>
        <strain evidence="16 17">PRB2-1</strain>
    </source>
</reference>
<dbReference type="PROSITE" id="PS51669">
    <property type="entry name" value="4FE4S_MOW_BIS_MGD"/>
    <property type="match status" value="1"/>
</dbReference>
<evidence type="ECO:0000256" key="13">
    <source>
        <dbReference type="ARBA" id="ARBA00023136"/>
    </source>
</evidence>
<proteinExistence type="inferred from homology"/>
<name>A0ABX0ZKC1_9ACTN</name>
<dbReference type="EC" id="1.7.5.1" evidence="5"/>
<evidence type="ECO:0000256" key="5">
    <source>
        <dbReference type="ARBA" id="ARBA00012500"/>
    </source>
</evidence>
<dbReference type="EMBL" id="JAATEJ010000006">
    <property type="protein sequence ID" value="NJP43746.1"/>
    <property type="molecule type" value="Genomic_DNA"/>
</dbReference>
<dbReference type="PANTHER" id="PTHR43105:SF2">
    <property type="entry name" value="RESPIRATORY NITRATE REDUCTASE 2 ALPHA CHAIN"/>
    <property type="match status" value="1"/>
</dbReference>
<evidence type="ECO:0000259" key="15">
    <source>
        <dbReference type="PROSITE" id="PS51669"/>
    </source>
</evidence>
<dbReference type="SUPFAM" id="SSF53706">
    <property type="entry name" value="Formate dehydrogenase/DMSO reductase, domains 1-3"/>
    <property type="match status" value="1"/>
</dbReference>
<dbReference type="Proteomes" id="UP000734511">
    <property type="component" value="Unassembled WGS sequence"/>
</dbReference>
<dbReference type="InterPro" id="IPR050123">
    <property type="entry name" value="Prok_molybdopt-oxidoreductase"/>
</dbReference>
<dbReference type="Pfam" id="PF00384">
    <property type="entry name" value="Molybdopterin"/>
    <property type="match status" value="1"/>
</dbReference>
<keyword evidence="9" id="KW-0479">Metal-binding</keyword>
<evidence type="ECO:0000256" key="3">
    <source>
        <dbReference type="ARBA" id="ARBA00004202"/>
    </source>
</evidence>
<keyword evidence="6" id="KW-1003">Cell membrane</keyword>
<keyword evidence="10 16" id="KW-0560">Oxidoreductase</keyword>
<dbReference type="SMART" id="SM00926">
    <property type="entry name" value="Molybdop_Fe4S4"/>
    <property type="match status" value="1"/>
</dbReference>
<evidence type="ECO:0000256" key="8">
    <source>
        <dbReference type="ARBA" id="ARBA00022505"/>
    </source>
</evidence>
<sequence>MRGTSKDTVPHGGSAPREAGAALLAAGKFLRRGETAADLHSEHIEGGRDSDRFYRDRWSHDSVVNSTHGVNCTGSCRWKVYVKDGIITWETQATDYPTVGPDRPEYEPRGCPRGAAFSWYTYSPTRIRYPYVRGVLLELYREAKERLGDPVLAWADLQADPQRRRRYQQARGKGGLVRASWDEAVEIVAAAHVHTIKEHGPDRIAGFSPIPAMSMVSHTAGARFMSLIGAPMLSFYDWYADLPVASPQVFGDQTDVPESGDWWDAAYLVMWGSNVPVTRTPDAHWMAEARYRGQKVVVVSPDYADNTKFADEWLHPHPGTDAALAIGMGHVVLREFFVERQVPFFTDYVRRYTDLPFLVTLAERDGAYVPAKFLRAADLGGAHAAQEAAQWKTAVWDEASGGPAVPGGSVGFRWAESGKGRWNLDLGAISPALTLLDVPGAHPAQVLLPRFDTEGGPHGQGRGEVVRRGVPAVRLPGGQLVTTVFDLLLAQYGVGRGGLPGKWPAGYDDADCPGTPGWQQSLTSVPAAACVRIAREFARTAERSRGRCMILMGAGTNHWFHSETIYRAFLALLQLTGCQGRNGGGWAHYVGQEKCRPQTGWAALAGALDWARPPRQMIGTAYWFLHTDQWRYDHFRADVLASPLGEGRFDGMTGADCLAYAARAGWMPSYPTFDRNPLELAEGDDPVAAAVAELRAGTLKFACEDPDAPANWPRVLTLWRANLLGSSAKGAEYFTRHLLGTHHSLNAAQAPPEVRPRDVVWHERAPEGKLDLLVSLDFRMTSSTLLSDVTLPAATWYEKHDLSSTDMHPYVHAFSPAIDPPWQARTDFDTFLAVARRFSELAVEHLGTRRDLVATALQHDTPGETAQPGGVAADWRRGECAPVPGVTMPALAVVERDYTAVGAKMAALGPLVERLGLPAKGVTLRPDAEVESLRMLNGSAADGPARGRPLLDTAVKAANAILALSGTTNGRLAVQGLRTLEARTGRELAHLAADSESRRITYADTQRAPEPVITSAEWSGSESGGRRYSPFTQNVEQLKPWHTLTGRQQFFVDHDWMHEVGEALPVYRPPLDMHRLFGEPALGADGQREVTVRYLTPHNKWSIHSEYQDNLFMLSLSRGGQVIWLAPQDAAAIGVRDNDWIEAVNRNGVVAARAVVSHRMPAGTVYMHHAQERTVAVPRAQATGRRGGVHNSLTRLILKPSHLIGGYAQLTWGFNYLGPTGNQRDEVTVIRRRTTEVTY</sequence>
<dbReference type="NCBIfam" id="TIGR01580">
    <property type="entry name" value="narG"/>
    <property type="match status" value="1"/>
</dbReference>
<evidence type="ECO:0000256" key="6">
    <source>
        <dbReference type="ARBA" id="ARBA00022475"/>
    </source>
</evidence>
<dbReference type="InterPro" id="IPR037943">
    <property type="entry name" value="MopB_CT_Nitrate-R-NarG-like"/>
</dbReference>
<dbReference type="InterPro" id="IPR006963">
    <property type="entry name" value="Mopterin_OxRdtase_4Fe-4S_dom"/>
</dbReference>
<evidence type="ECO:0000256" key="1">
    <source>
        <dbReference type="ARBA" id="ARBA00001942"/>
    </source>
</evidence>
<evidence type="ECO:0000256" key="4">
    <source>
        <dbReference type="ARBA" id="ARBA00010312"/>
    </source>
</evidence>
<comment type="cofactor">
    <cofactor evidence="2">
        <name>[4Fe-4S] cluster</name>
        <dbReference type="ChEBI" id="CHEBI:49883"/>
    </cofactor>
</comment>
<gene>
    <name evidence="16" type="ORF">HCN08_10070</name>
</gene>
<protein>
    <recommendedName>
        <fullName evidence="5">nitrate reductase (quinone)</fullName>
        <ecNumber evidence="5">1.7.5.1</ecNumber>
    </recommendedName>
</protein>
<dbReference type="InterPro" id="IPR006656">
    <property type="entry name" value="Mopterin_OxRdtase"/>
</dbReference>
<keyword evidence="17" id="KW-1185">Reference proteome</keyword>
<keyword evidence="12" id="KW-0411">Iron-sulfur</keyword>
<evidence type="ECO:0000256" key="10">
    <source>
        <dbReference type="ARBA" id="ARBA00023002"/>
    </source>
</evidence>
<dbReference type="CDD" id="cd02776">
    <property type="entry name" value="MopB_CT_Nitrate-R-NarG-like"/>
    <property type="match status" value="1"/>
</dbReference>
<dbReference type="Pfam" id="PF01568">
    <property type="entry name" value="Molydop_binding"/>
    <property type="match status" value="1"/>
</dbReference>
<accession>A0ABX0ZKC1</accession>
<evidence type="ECO:0000256" key="7">
    <source>
        <dbReference type="ARBA" id="ARBA00022485"/>
    </source>
</evidence>
<dbReference type="PANTHER" id="PTHR43105">
    <property type="entry name" value="RESPIRATORY NITRATE REDUCTASE"/>
    <property type="match status" value="1"/>
</dbReference>
<dbReference type="InterPro" id="IPR006468">
    <property type="entry name" value="NarG"/>
</dbReference>
<dbReference type="InterPro" id="IPR027467">
    <property type="entry name" value="MopterinOxRdtase_cofactor_BS"/>
</dbReference>